<accession>A0A9D4BPC9</accession>
<name>A0A9D4BPC9_DREPO</name>
<reference evidence="1" key="1">
    <citation type="journal article" date="2019" name="bioRxiv">
        <title>The Genome of the Zebra Mussel, Dreissena polymorpha: A Resource for Invasive Species Research.</title>
        <authorList>
            <person name="McCartney M.A."/>
            <person name="Auch B."/>
            <person name="Kono T."/>
            <person name="Mallez S."/>
            <person name="Zhang Y."/>
            <person name="Obille A."/>
            <person name="Becker A."/>
            <person name="Abrahante J.E."/>
            <person name="Garbe J."/>
            <person name="Badalamenti J.P."/>
            <person name="Herman A."/>
            <person name="Mangelson H."/>
            <person name="Liachko I."/>
            <person name="Sullivan S."/>
            <person name="Sone E.D."/>
            <person name="Koren S."/>
            <person name="Silverstein K.A.T."/>
            <person name="Beckman K.B."/>
            <person name="Gohl D.M."/>
        </authorList>
    </citation>
    <scope>NUCLEOTIDE SEQUENCE</scope>
    <source>
        <strain evidence="1">Duluth1</strain>
        <tissue evidence="1">Whole animal</tissue>
    </source>
</reference>
<dbReference type="Proteomes" id="UP000828390">
    <property type="component" value="Unassembled WGS sequence"/>
</dbReference>
<reference evidence="1" key="2">
    <citation type="submission" date="2020-11" db="EMBL/GenBank/DDBJ databases">
        <authorList>
            <person name="McCartney M.A."/>
            <person name="Auch B."/>
            <person name="Kono T."/>
            <person name="Mallez S."/>
            <person name="Becker A."/>
            <person name="Gohl D.M."/>
            <person name="Silverstein K.A.T."/>
            <person name="Koren S."/>
            <person name="Bechman K.B."/>
            <person name="Herman A."/>
            <person name="Abrahante J.E."/>
            <person name="Garbe J."/>
        </authorList>
    </citation>
    <scope>NUCLEOTIDE SEQUENCE</scope>
    <source>
        <strain evidence="1">Duluth1</strain>
        <tissue evidence="1">Whole animal</tissue>
    </source>
</reference>
<dbReference type="AlphaFoldDB" id="A0A9D4BPC9"/>
<evidence type="ECO:0000313" key="2">
    <source>
        <dbReference type="Proteomes" id="UP000828390"/>
    </source>
</evidence>
<sequence>MAKHLYGSDGIHLQAKGCSTLVAKINKAVHIIKQKTSGQQDQQANRSVTPYYTQSGSNGYANYAPDRLSSTNGDSRNYQLKTGSYGYKNYAPGLFTHKPAVSATEIMHQMAIRRKQELTVSEVTHLIEAQGMAVHVTEGMARSIIYLDIKTVVIMDNNKDIVSTVITIITSLVNADD</sequence>
<proteinExistence type="predicted"/>
<dbReference type="EMBL" id="JAIWYP010000015">
    <property type="protein sequence ID" value="KAH3700412.1"/>
    <property type="molecule type" value="Genomic_DNA"/>
</dbReference>
<comment type="caution">
    <text evidence="1">The sequence shown here is derived from an EMBL/GenBank/DDBJ whole genome shotgun (WGS) entry which is preliminary data.</text>
</comment>
<keyword evidence="2" id="KW-1185">Reference proteome</keyword>
<organism evidence="1 2">
    <name type="scientific">Dreissena polymorpha</name>
    <name type="common">Zebra mussel</name>
    <name type="synonym">Mytilus polymorpha</name>
    <dbReference type="NCBI Taxonomy" id="45954"/>
    <lineage>
        <taxon>Eukaryota</taxon>
        <taxon>Metazoa</taxon>
        <taxon>Spiralia</taxon>
        <taxon>Lophotrochozoa</taxon>
        <taxon>Mollusca</taxon>
        <taxon>Bivalvia</taxon>
        <taxon>Autobranchia</taxon>
        <taxon>Heteroconchia</taxon>
        <taxon>Euheterodonta</taxon>
        <taxon>Imparidentia</taxon>
        <taxon>Neoheterodontei</taxon>
        <taxon>Myida</taxon>
        <taxon>Dreissenoidea</taxon>
        <taxon>Dreissenidae</taxon>
        <taxon>Dreissena</taxon>
    </lineage>
</organism>
<protein>
    <submittedName>
        <fullName evidence="1">Uncharacterized protein</fullName>
    </submittedName>
</protein>
<gene>
    <name evidence="1" type="ORF">DPMN_075388</name>
</gene>
<evidence type="ECO:0000313" key="1">
    <source>
        <dbReference type="EMBL" id="KAH3700412.1"/>
    </source>
</evidence>